<protein>
    <submittedName>
        <fullName evidence="3">Uncharacterized protein LOC112906205</fullName>
    </submittedName>
</protein>
<dbReference type="RefSeq" id="XP_025835787.1">
    <property type="nucleotide sequence ID" value="XM_025980002.1"/>
</dbReference>
<reference evidence="3" key="1">
    <citation type="submission" date="2025-08" db="UniProtKB">
        <authorList>
            <consortium name="RefSeq"/>
        </authorList>
    </citation>
    <scope>IDENTIFICATION</scope>
    <source>
        <tissue evidence="3">Entire body</tissue>
    </source>
</reference>
<proteinExistence type="predicted"/>
<accession>A0A7F5RIF6</accession>
<dbReference type="Gene3D" id="2.60.120.10">
    <property type="entry name" value="Jelly Rolls"/>
    <property type="match status" value="1"/>
</dbReference>
<gene>
    <name evidence="3" type="primary">LOC112906205</name>
</gene>
<dbReference type="InterPro" id="IPR050818">
    <property type="entry name" value="KCNH_animal-type"/>
</dbReference>
<dbReference type="GO" id="GO:0005249">
    <property type="term" value="F:voltage-gated potassium channel activity"/>
    <property type="evidence" value="ECO:0007669"/>
    <property type="project" value="TreeGrafter"/>
</dbReference>
<dbReference type="InParanoid" id="A0A7F5RIF6"/>
<evidence type="ECO:0000259" key="1">
    <source>
        <dbReference type="PROSITE" id="PS50042"/>
    </source>
</evidence>
<dbReference type="InterPro" id="IPR000595">
    <property type="entry name" value="cNMP-bd_dom"/>
</dbReference>
<dbReference type="Pfam" id="PF00027">
    <property type="entry name" value="cNMP_binding"/>
    <property type="match status" value="1"/>
</dbReference>
<dbReference type="PANTHER" id="PTHR10217">
    <property type="entry name" value="VOLTAGE AND LIGAND GATED POTASSIUM CHANNEL"/>
    <property type="match status" value="1"/>
</dbReference>
<dbReference type="KEGG" id="apln:112906205"/>
<dbReference type="InterPro" id="IPR018490">
    <property type="entry name" value="cNMP-bd_dom_sf"/>
</dbReference>
<dbReference type="GeneID" id="112906205"/>
<dbReference type="SMART" id="SM00100">
    <property type="entry name" value="cNMP"/>
    <property type="match status" value="1"/>
</dbReference>
<feature type="non-terminal residue" evidence="3">
    <location>
        <position position="1"/>
    </location>
</feature>
<dbReference type="GO" id="GO:0005886">
    <property type="term" value="C:plasma membrane"/>
    <property type="evidence" value="ECO:0007669"/>
    <property type="project" value="TreeGrafter"/>
</dbReference>
<dbReference type="GO" id="GO:0042391">
    <property type="term" value="P:regulation of membrane potential"/>
    <property type="evidence" value="ECO:0007669"/>
    <property type="project" value="TreeGrafter"/>
</dbReference>
<name>A0A7F5RIF6_AGRPL</name>
<dbReference type="InterPro" id="IPR014710">
    <property type="entry name" value="RmlC-like_jellyroll"/>
</dbReference>
<evidence type="ECO:0000313" key="3">
    <source>
        <dbReference type="RefSeq" id="XP_025835787.1"/>
    </source>
</evidence>
<feature type="domain" description="Cyclic nucleotide-binding" evidence="1">
    <location>
        <begin position="43"/>
        <end position="112"/>
    </location>
</feature>
<dbReference type="AlphaFoldDB" id="A0A7F5RIF6"/>
<dbReference type="PANTHER" id="PTHR10217:SF435">
    <property type="entry name" value="POTASSIUM VOLTAGE-GATED CHANNEL PROTEIN EAG"/>
    <property type="match status" value="1"/>
</dbReference>
<evidence type="ECO:0000313" key="2">
    <source>
        <dbReference type="Proteomes" id="UP000192223"/>
    </source>
</evidence>
<organism evidence="2 3">
    <name type="scientific">Agrilus planipennis</name>
    <name type="common">Emerald ash borer</name>
    <name type="synonym">Agrilus marcopoli</name>
    <dbReference type="NCBI Taxonomy" id="224129"/>
    <lineage>
        <taxon>Eukaryota</taxon>
        <taxon>Metazoa</taxon>
        <taxon>Ecdysozoa</taxon>
        <taxon>Arthropoda</taxon>
        <taxon>Hexapoda</taxon>
        <taxon>Insecta</taxon>
        <taxon>Pterygota</taxon>
        <taxon>Neoptera</taxon>
        <taxon>Endopterygota</taxon>
        <taxon>Coleoptera</taxon>
        <taxon>Polyphaga</taxon>
        <taxon>Elateriformia</taxon>
        <taxon>Buprestoidea</taxon>
        <taxon>Buprestidae</taxon>
        <taxon>Agrilinae</taxon>
        <taxon>Agrilus</taxon>
    </lineage>
</organism>
<sequence length="170" mass="19686">YIWLLWKNNQGEQMPSLLERTPYYLKEAILNSLFGYHLQNHPVLGRFHLDLLRQMAASFKQRIYCAGDTITFANDLDEKMYFIHDGIVEVINEDSMTTGRVPKQLTDGEMFGLEQGLNPRKGHFYTYRAKKYSVILMLGYRSWCHLLQFFPASQAIAQSLGLLAAKEDSI</sequence>
<dbReference type="SUPFAM" id="SSF51206">
    <property type="entry name" value="cAMP-binding domain-like"/>
    <property type="match status" value="1"/>
</dbReference>
<keyword evidence="2" id="KW-1185">Reference proteome</keyword>
<dbReference type="CDD" id="cd00038">
    <property type="entry name" value="CAP_ED"/>
    <property type="match status" value="1"/>
</dbReference>
<dbReference type="OrthoDB" id="6722205at2759"/>
<dbReference type="PROSITE" id="PS50042">
    <property type="entry name" value="CNMP_BINDING_3"/>
    <property type="match status" value="1"/>
</dbReference>
<dbReference type="Proteomes" id="UP000192223">
    <property type="component" value="Unplaced"/>
</dbReference>